<gene>
    <name evidence="3" type="ORF">CC99x_007010</name>
    <name evidence="2" type="ORF">CC99x_01662</name>
</gene>
<dbReference type="Proteomes" id="UP000051494">
    <property type="component" value="Unassembled WGS sequence"/>
</dbReference>
<dbReference type="EMBL" id="LKHV02000001">
    <property type="protein sequence ID" value="MCS5708655.1"/>
    <property type="molecule type" value="Genomic_DNA"/>
</dbReference>
<dbReference type="RefSeq" id="WP_057624749.1">
    <property type="nucleotide sequence ID" value="NZ_LKHV02000001.1"/>
</dbReference>
<evidence type="ECO:0000259" key="1">
    <source>
        <dbReference type="Pfam" id="PF00144"/>
    </source>
</evidence>
<organism evidence="2">
    <name type="scientific">Candidatus Berkiella cookevillensis</name>
    <dbReference type="NCBI Taxonomy" id="437022"/>
    <lineage>
        <taxon>Bacteria</taxon>
        <taxon>Pseudomonadati</taxon>
        <taxon>Pseudomonadota</taxon>
        <taxon>Gammaproteobacteria</taxon>
        <taxon>Candidatus Berkiellales</taxon>
        <taxon>Candidatus Berkiellaceae</taxon>
        <taxon>Candidatus Berkiella</taxon>
    </lineage>
</organism>
<keyword evidence="2" id="KW-0378">Hydrolase</keyword>
<keyword evidence="4" id="KW-1185">Reference proteome</keyword>
<dbReference type="Gene3D" id="3.40.710.10">
    <property type="entry name" value="DD-peptidase/beta-lactamase superfamily"/>
    <property type="match status" value="1"/>
</dbReference>
<comment type="caution">
    <text evidence="2">The sequence shown here is derived from an EMBL/GenBank/DDBJ whole genome shotgun (WGS) entry which is preliminary data.</text>
</comment>
<keyword evidence="2" id="KW-0121">Carboxypeptidase</keyword>
<dbReference type="OrthoDB" id="119951at2"/>
<dbReference type="InterPro" id="IPR001466">
    <property type="entry name" value="Beta-lactam-related"/>
</dbReference>
<evidence type="ECO:0000313" key="4">
    <source>
        <dbReference type="Proteomes" id="UP000051494"/>
    </source>
</evidence>
<dbReference type="PATRIC" id="fig|1590042.3.peg.1689"/>
<dbReference type="InterPro" id="IPR050789">
    <property type="entry name" value="Diverse_Enzym_Activities"/>
</dbReference>
<reference evidence="2" key="1">
    <citation type="submission" date="2015-09" db="EMBL/GenBank/DDBJ databases">
        <title>Draft Genome Sequences of Two Novel Amoeba-resistant Intranuclear Bacteria, Candidatus Berkiella cookevillensis and Candidatus Berkiella aquae.</title>
        <authorList>
            <person name="Mehari Y.T."/>
            <person name="Arivett B.A."/>
            <person name="Farone A.L."/>
            <person name="Gunderson J.H."/>
            <person name="Farone M.B."/>
        </authorList>
    </citation>
    <scope>NUCLEOTIDE SEQUENCE [LARGE SCALE GENOMIC DNA]</scope>
    <source>
        <strain evidence="2">CC99</strain>
    </source>
</reference>
<dbReference type="EMBL" id="LKHV01000008">
    <property type="protein sequence ID" value="KRG18220.1"/>
    <property type="molecule type" value="Genomic_DNA"/>
</dbReference>
<keyword evidence="2" id="KW-0645">Protease</keyword>
<dbReference type="PANTHER" id="PTHR43283">
    <property type="entry name" value="BETA-LACTAMASE-RELATED"/>
    <property type="match status" value="1"/>
</dbReference>
<protein>
    <submittedName>
        <fullName evidence="3">Beta-lactamase family protein</fullName>
    </submittedName>
    <submittedName>
        <fullName evidence="2">Beta-lactamase/D-alanine carboxypeptidase</fullName>
    </submittedName>
</protein>
<evidence type="ECO:0000313" key="3">
    <source>
        <dbReference type="EMBL" id="MCS5708655.1"/>
    </source>
</evidence>
<dbReference type="AlphaFoldDB" id="A0A0Q9YCA3"/>
<dbReference type="STRING" id="437022.CC99x_01662"/>
<dbReference type="GO" id="GO:0004180">
    <property type="term" value="F:carboxypeptidase activity"/>
    <property type="evidence" value="ECO:0007669"/>
    <property type="project" value="UniProtKB-KW"/>
</dbReference>
<dbReference type="SUPFAM" id="SSF56601">
    <property type="entry name" value="beta-lactamase/transpeptidase-like"/>
    <property type="match status" value="1"/>
</dbReference>
<name>A0A0Q9YCA3_9GAMM</name>
<proteinExistence type="predicted"/>
<reference evidence="3" key="3">
    <citation type="submission" date="2021-06" db="EMBL/GenBank/DDBJ databases">
        <title>Genomic Description and Analysis of Intracellular Bacteria, Candidatus Berkiella cookevillensis and Candidatus Berkiella aquae.</title>
        <authorList>
            <person name="Kidane D.T."/>
            <person name="Mehari Y.T."/>
            <person name="Rice F.C."/>
            <person name="Arivett B.A."/>
            <person name="Farone A.L."/>
            <person name="Berk S.G."/>
            <person name="Farone M.B."/>
        </authorList>
    </citation>
    <scope>NUCLEOTIDE SEQUENCE</scope>
    <source>
        <strain evidence="3">CC99</strain>
    </source>
</reference>
<dbReference type="Pfam" id="PF00144">
    <property type="entry name" value="Beta-lactamase"/>
    <property type="match status" value="1"/>
</dbReference>
<dbReference type="InterPro" id="IPR012338">
    <property type="entry name" value="Beta-lactam/transpept-like"/>
</dbReference>
<evidence type="ECO:0000313" key="2">
    <source>
        <dbReference type="EMBL" id="KRG18220.1"/>
    </source>
</evidence>
<sequence length="484" mass="53882">MIGSKTLSELVQKEELETLRKQVGIPGISAAYINGINDDDIPSTLVDGISNSGSEVTDKSVFGAASLSKPVFAYIVLKLAQEGKINLDQNLDEMFNTAISRGHEVINPWSNLVVGGLKDITARMILLHRTGLPITAKNDEALNFEFEPGTQYGYSGVAIQCLQEAIEAYTNKSLEDLAQEYVFDPFHMNNSSFDRVAANSLQTTASDYARFMQGWMKDESLKDAFEFDPNFTMKRDPWATQLEKIKNDEIEQKVIENETLDNVAWGLGVGLQRNANGSVTAFHSGDSTNCRALMAFNLSTKTGVVFFTNSDNGLALADKIMSQTVPLEDGSNYLFRKYGFERDFKDGWQERERSRFENIGHAFPPNKPRLEVSASSHTPRSLPILSSFSPSTSRSSDIVSSIEQLLIRANNMGLDPQKLLRNEGINIEQMDNFSELQRLAQDGNKMAYDLYKVAAENMQGRSRLASKHLDAAKNPLQIKNTKDK</sequence>
<feature type="domain" description="Beta-lactamase-related" evidence="1">
    <location>
        <begin position="51"/>
        <end position="313"/>
    </location>
</feature>
<reference evidence="3" key="2">
    <citation type="journal article" date="2016" name="Genome Announc.">
        <title>Draft Genome Sequences of Two Novel Amoeba-Resistant Intranuclear Bacteria, 'Candidatus Berkiella cookevillensis' and 'Candidatus Berkiella aquae'.</title>
        <authorList>
            <person name="Mehari Y.T."/>
            <person name="Arivett B.A."/>
            <person name="Farone A.L."/>
            <person name="Gunderson J.H."/>
            <person name="Farone M.B."/>
        </authorList>
    </citation>
    <scope>NUCLEOTIDE SEQUENCE</scope>
    <source>
        <strain evidence="3">CC99</strain>
    </source>
</reference>
<accession>A0A0Q9YCA3</accession>
<dbReference type="PANTHER" id="PTHR43283:SF18">
    <property type="match status" value="1"/>
</dbReference>